<keyword evidence="1" id="KW-0472">Membrane</keyword>
<accession>A0ABU3E713</accession>
<comment type="caution">
    <text evidence="2">The sequence shown here is derived from an EMBL/GenBank/DDBJ whole genome shotgun (WGS) entry which is preliminary data.</text>
</comment>
<evidence type="ECO:0000313" key="2">
    <source>
        <dbReference type="EMBL" id="MDT0691773.1"/>
    </source>
</evidence>
<dbReference type="EMBL" id="JAVRHM010000034">
    <property type="protein sequence ID" value="MDT0691773.1"/>
    <property type="molecule type" value="Genomic_DNA"/>
</dbReference>
<gene>
    <name evidence="2" type="ORF">RM549_18415</name>
</gene>
<proteinExistence type="predicted"/>
<evidence type="ECO:0000256" key="1">
    <source>
        <dbReference type="SAM" id="Phobius"/>
    </source>
</evidence>
<keyword evidence="3" id="KW-1185">Reference proteome</keyword>
<feature type="transmembrane region" description="Helical" evidence="1">
    <location>
        <begin position="24"/>
        <end position="45"/>
    </location>
</feature>
<sequence length="51" mass="6136">MSLNRRIRRREKRSKSKITKRDKLWAIMALIGIFIAALLLFHFFIKDLVYG</sequence>
<keyword evidence="1" id="KW-0812">Transmembrane</keyword>
<organism evidence="2 3">
    <name type="scientific">Autumnicola patrickiae</name>
    <dbReference type="NCBI Taxonomy" id="3075591"/>
    <lineage>
        <taxon>Bacteria</taxon>
        <taxon>Pseudomonadati</taxon>
        <taxon>Bacteroidota</taxon>
        <taxon>Flavobacteriia</taxon>
        <taxon>Flavobacteriales</taxon>
        <taxon>Flavobacteriaceae</taxon>
        <taxon>Autumnicola</taxon>
    </lineage>
</organism>
<evidence type="ECO:0000313" key="3">
    <source>
        <dbReference type="Proteomes" id="UP001261624"/>
    </source>
</evidence>
<dbReference type="Proteomes" id="UP001261624">
    <property type="component" value="Unassembled WGS sequence"/>
</dbReference>
<protein>
    <submittedName>
        <fullName evidence="2">Uncharacterized protein</fullName>
    </submittedName>
</protein>
<name>A0ABU3E713_9FLAO</name>
<reference evidence="2 3" key="1">
    <citation type="submission" date="2023-09" db="EMBL/GenBank/DDBJ databases">
        <authorList>
            <person name="Rey-Velasco X."/>
        </authorList>
    </citation>
    <scope>NUCLEOTIDE SEQUENCE [LARGE SCALE GENOMIC DNA]</scope>
    <source>
        <strain evidence="2 3">F188</strain>
    </source>
</reference>
<keyword evidence="1" id="KW-1133">Transmembrane helix</keyword>
<dbReference type="RefSeq" id="WP_268223125.1">
    <property type="nucleotide sequence ID" value="NZ_JAVRHM010000034.1"/>
</dbReference>